<dbReference type="AlphaFoldDB" id="A0A1Y1I330"/>
<feature type="region of interest" description="Disordered" evidence="1">
    <location>
        <begin position="66"/>
        <end position="105"/>
    </location>
</feature>
<feature type="compositionally biased region" description="Low complexity" evidence="1">
    <location>
        <begin position="68"/>
        <end position="79"/>
    </location>
</feature>
<accession>A0A1Y1I330</accession>
<sequence length="397" mass="43551">MSQIPRLQLTGAVKSRGSLSFEQFHVELYDKHGFDRAVGFVKLTCCLAPSPFPPFPLPWEASSPIQMSNSSGNSQDDQSCITSFQGGPPAREAAPSARSGTWSGWRDSAGQQQALQLARLSQLYGALHQHYMLSCPFASLESGKRVLVSWLWEPTCEKGVVDVLFKSASEVASELAELRRGTVDDHGSNEGGLLQLVGDRDLFWSSILHWHMHGTCMPIGYSVDTHFRLPRPPSAGRGDCQAGDPRVRRINEVLSLPWIKVPGEPPPPPEPVLSRPPGRTDLPPGWQDARRAWDKAFERASRIGYNVHCMFYCTPTGCAAGGLCQLRHDDKRRQRCESHSALERFSRPPLHRTASVAPTTGITVWAPHAEAARVSRRILPAYNQGGSQGSSSGGDVL</sequence>
<evidence type="ECO:0000256" key="1">
    <source>
        <dbReference type="SAM" id="MobiDB-lite"/>
    </source>
</evidence>
<evidence type="ECO:0000313" key="2">
    <source>
        <dbReference type="EMBL" id="GAQ82528.1"/>
    </source>
</evidence>
<dbReference type="Proteomes" id="UP000054558">
    <property type="component" value="Unassembled WGS sequence"/>
</dbReference>
<reference evidence="2 3" key="1">
    <citation type="journal article" date="2014" name="Nat. Commun.">
        <title>Klebsormidium flaccidum genome reveals primary factors for plant terrestrial adaptation.</title>
        <authorList>
            <person name="Hori K."/>
            <person name="Maruyama F."/>
            <person name="Fujisawa T."/>
            <person name="Togashi T."/>
            <person name="Yamamoto N."/>
            <person name="Seo M."/>
            <person name="Sato S."/>
            <person name="Yamada T."/>
            <person name="Mori H."/>
            <person name="Tajima N."/>
            <person name="Moriyama T."/>
            <person name="Ikeuchi M."/>
            <person name="Watanabe M."/>
            <person name="Wada H."/>
            <person name="Kobayashi K."/>
            <person name="Saito M."/>
            <person name="Masuda T."/>
            <person name="Sasaki-Sekimoto Y."/>
            <person name="Mashiguchi K."/>
            <person name="Awai K."/>
            <person name="Shimojima M."/>
            <person name="Masuda S."/>
            <person name="Iwai M."/>
            <person name="Nobusawa T."/>
            <person name="Narise T."/>
            <person name="Kondo S."/>
            <person name="Saito H."/>
            <person name="Sato R."/>
            <person name="Murakawa M."/>
            <person name="Ihara Y."/>
            <person name="Oshima-Yamada Y."/>
            <person name="Ohtaka K."/>
            <person name="Satoh M."/>
            <person name="Sonobe K."/>
            <person name="Ishii M."/>
            <person name="Ohtani R."/>
            <person name="Kanamori-Sato M."/>
            <person name="Honoki R."/>
            <person name="Miyazaki D."/>
            <person name="Mochizuki H."/>
            <person name="Umetsu J."/>
            <person name="Higashi K."/>
            <person name="Shibata D."/>
            <person name="Kamiya Y."/>
            <person name="Sato N."/>
            <person name="Nakamura Y."/>
            <person name="Tabata S."/>
            <person name="Ida S."/>
            <person name="Kurokawa K."/>
            <person name="Ohta H."/>
        </authorList>
    </citation>
    <scope>NUCLEOTIDE SEQUENCE [LARGE SCALE GENOMIC DNA]</scope>
    <source>
        <strain evidence="2 3">NIES-2285</strain>
    </source>
</reference>
<feature type="compositionally biased region" description="Low complexity" evidence="1">
    <location>
        <begin position="86"/>
        <end position="100"/>
    </location>
</feature>
<evidence type="ECO:0000313" key="3">
    <source>
        <dbReference type="Proteomes" id="UP000054558"/>
    </source>
</evidence>
<keyword evidence="3" id="KW-1185">Reference proteome</keyword>
<protein>
    <submittedName>
        <fullName evidence="2">Uncharacterized protein</fullName>
    </submittedName>
</protein>
<proteinExistence type="predicted"/>
<gene>
    <name evidence="2" type="ORF">KFL_001140160</name>
</gene>
<dbReference type="EMBL" id="DF237063">
    <property type="protein sequence ID" value="GAQ82528.1"/>
    <property type="molecule type" value="Genomic_DNA"/>
</dbReference>
<organism evidence="2 3">
    <name type="scientific">Klebsormidium nitens</name>
    <name type="common">Green alga</name>
    <name type="synonym">Ulothrix nitens</name>
    <dbReference type="NCBI Taxonomy" id="105231"/>
    <lineage>
        <taxon>Eukaryota</taxon>
        <taxon>Viridiplantae</taxon>
        <taxon>Streptophyta</taxon>
        <taxon>Klebsormidiophyceae</taxon>
        <taxon>Klebsormidiales</taxon>
        <taxon>Klebsormidiaceae</taxon>
        <taxon>Klebsormidium</taxon>
    </lineage>
</organism>
<name>A0A1Y1I330_KLENI</name>
<feature type="region of interest" description="Disordered" evidence="1">
    <location>
        <begin position="261"/>
        <end position="286"/>
    </location>
</feature>